<dbReference type="EMBL" id="JBHMCG010000224">
    <property type="protein sequence ID" value="MFB9579561.1"/>
    <property type="molecule type" value="Genomic_DNA"/>
</dbReference>
<organism evidence="2 3">
    <name type="scientific">Streptomyces yanii</name>
    <dbReference type="NCBI Taxonomy" id="78510"/>
    <lineage>
        <taxon>Bacteria</taxon>
        <taxon>Bacillati</taxon>
        <taxon>Actinomycetota</taxon>
        <taxon>Actinomycetes</taxon>
        <taxon>Kitasatosporales</taxon>
        <taxon>Streptomycetaceae</taxon>
        <taxon>Streptomyces</taxon>
    </lineage>
</organism>
<dbReference type="RefSeq" id="WP_345510041.1">
    <property type="nucleotide sequence ID" value="NZ_BAAAXD010000005.1"/>
</dbReference>
<protein>
    <submittedName>
        <fullName evidence="2">Helix-turn-helix domain-containing protein</fullName>
    </submittedName>
</protein>
<comment type="caution">
    <text evidence="2">The sequence shown here is derived from an EMBL/GenBank/DDBJ whole genome shotgun (WGS) entry which is preliminary data.</text>
</comment>
<accession>A0ABV5RQG1</accession>
<sequence>MLLRLPYLAVSSVFAFMRRLPMSDVDKDIEILTLRHQLAVLQRQIDRPRVTAADCAFLAAFLHRLPRLKLRQLHLIVSPDTILRWHRDFMRRRHADASRRKRPGRPPTRRAIQALVLRLAHENAGWGYRRIHGELTVLGVKVAPSTVWEILRAHGIEPAPERDRQTWAMFLRSQANAILACDFFTATTLNGASVYVFAVIEHANRRVRILGVTTHPTAAWVIQAARNMVMDLQDAGATVTHPPLPYATRDDAMKASREIAMAFQAWADTDMGKELSVSPHRRVAEFREAWQQLPPSELPAGPGPAAGPYSAVAEHAQGIVQRAQAQPGRFSPADLAALKTMADLAAHHGGRLAATLPPGLTGSATPAAAAQQSASRPAAATLGPAARTGAPRLST</sequence>
<keyword evidence="3" id="KW-1185">Reference proteome</keyword>
<feature type="compositionally biased region" description="Low complexity" evidence="1">
    <location>
        <begin position="364"/>
        <end position="381"/>
    </location>
</feature>
<dbReference type="SUPFAM" id="SSF46689">
    <property type="entry name" value="Homeodomain-like"/>
    <property type="match status" value="1"/>
</dbReference>
<gene>
    <name evidence="2" type="ORF">ACFFTL_46790</name>
</gene>
<feature type="region of interest" description="Disordered" evidence="1">
    <location>
        <begin position="356"/>
        <end position="395"/>
    </location>
</feature>
<name>A0ABV5RQG1_9ACTN</name>
<evidence type="ECO:0000256" key="1">
    <source>
        <dbReference type="SAM" id="MobiDB-lite"/>
    </source>
</evidence>
<reference evidence="2 3" key="1">
    <citation type="submission" date="2024-09" db="EMBL/GenBank/DDBJ databases">
        <authorList>
            <person name="Sun Q."/>
            <person name="Mori K."/>
        </authorList>
    </citation>
    <scope>NUCLEOTIDE SEQUENCE [LARGE SCALE GENOMIC DNA]</scope>
    <source>
        <strain evidence="2 3">JCM 3331</strain>
    </source>
</reference>
<evidence type="ECO:0000313" key="3">
    <source>
        <dbReference type="Proteomes" id="UP001589710"/>
    </source>
</evidence>
<dbReference type="Pfam" id="PF13565">
    <property type="entry name" value="HTH_32"/>
    <property type="match status" value="1"/>
</dbReference>
<evidence type="ECO:0000313" key="2">
    <source>
        <dbReference type="EMBL" id="MFB9579561.1"/>
    </source>
</evidence>
<dbReference type="InterPro" id="IPR009057">
    <property type="entry name" value="Homeodomain-like_sf"/>
</dbReference>
<dbReference type="Proteomes" id="UP001589710">
    <property type="component" value="Unassembled WGS sequence"/>
</dbReference>
<proteinExistence type="predicted"/>